<comment type="caution">
    <text evidence="2">The sequence shown here is derived from an EMBL/GenBank/DDBJ whole genome shotgun (WGS) entry which is preliminary data.</text>
</comment>
<dbReference type="Pfam" id="PF00107">
    <property type="entry name" value="ADH_zinc_N"/>
    <property type="match status" value="1"/>
</dbReference>
<dbReference type="InterPro" id="IPR036291">
    <property type="entry name" value="NAD(P)-bd_dom_sf"/>
</dbReference>
<dbReference type="PANTHER" id="PTHR45033">
    <property type="match status" value="1"/>
</dbReference>
<dbReference type="InterPro" id="IPR020843">
    <property type="entry name" value="ER"/>
</dbReference>
<reference evidence="2 3" key="1">
    <citation type="submission" date="2024-08" db="EMBL/GenBank/DDBJ databases">
        <authorList>
            <person name="Lu H."/>
        </authorList>
    </citation>
    <scope>NUCLEOTIDE SEQUENCE [LARGE SCALE GENOMIC DNA]</scope>
    <source>
        <strain evidence="2 3">LYH14W</strain>
    </source>
</reference>
<accession>A0ABW7EZQ9</accession>
<dbReference type="InterPro" id="IPR011032">
    <property type="entry name" value="GroES-like_sf"/>
</dbReference>
<dbReference type="PANTHER" id="PTHR45033:SF2">
    <property type="entry name" value="ZINC-TYPE ALCOHOL DEHYDROGENASE-LIKE PROTEIN C1773.06C"/>
    <property type="match status" value="1"/>
</dbReference>
<dbReference type="InterPro" id="IPR013154">
    <property type="entry name" value="ADH-like_N"/>
</dbReference>
<dbReference type="GO" id="GO:0016491">
    <property type="term" value="F:oxidoreductase activity"/>
    <property type="evidence" value="ECO:0007669"/>
    <property type="project" value="UniProtKB-KW"/>
</dbReference>
<dbReference type="InterPro" id="IPR052711">
    <property type="entry name" value="Zinc_ADH-like"/>
</dbReference>
<name>A0ABW7EZQ9_9BURK</name>
<dbReference type="Proteomes" id="UP001606210">
    <property type="component" value="Unassembled WGS sequence"/>
</dbReference>
<dbReference type="SUPFAM" id="SSF51735">
    <property type="entry name" value="NAD(P)-binding Rossmann-fold domains"/>
    <property type="match status" value="1"/>
</dbReference>
<dbReference type="SUPFAM" id="SSF50129">
    <property type="entry name" value="GroES-like"/>
    <property type="match status" value="1"/>
</dbReference>
<dbReference type="CDD" id="cd08276">
    <property type="entry name" value="MDR7"/>
    <property type="match status" value="1"/>
</dbReference>
<evidence type="ECO:0000313" key="2">
    <source>
        <dbReference type="EMBL" id="MFG6428940.1"/>
    </source>
</evidence>
<feature type="domain" description="Enoyl reductase (ER)" evidence="1">
    <location>
        <begin position="12"/>
        <end position="337"/>
    </location>
</feature>
<dbReference type="Pfam" id="PF08240">
    <property type="entry name" value="ADH_N"/>
    <property type="match status" value="1"/>
</dbReference>
<sequence>MIKAYEIGPQQGLAGLRAVRRPQAAPGPGQVLVRLRAACLNHRDLLVLQGRYGPLRPETRIPLSDGVGEVIALGAGCGELAVGERVICSHFVSWIDGDFHPRIFAADLGTSLDGWLAETVLLPAAALVTVPDALSDAQAAPLCAAGLTAWHALVELGRVQAGDLVLTLGTGGVSIFALQLAKMHGARVAITSSSDAKLDLARELGADITVNYRTHPDWATELLRASGGQGADIILETGGLATLPASIDAAAPNARIAVIGALGGYGATSLPNFTTLVLKNLVLKGITSGSRSMLERLVRAAAANGLAPVIDCEFGFDDAAEAYAHLQAAEHLGKVLIRGR</sequence>
<dbReference type="Gene3D" id="3.90.180.10">
    <property type="entry name" value="Medium-chain alcohol dehydrogenases, catalytic domain"/>
    <property type="match status" value="1"/>
</dbReference>
<evidence type="ECO:0000259" key="1">
    <source>
        <dbReference type="SMART" id="SM00829"/>
    </source>
</evidence>
<dbReference type="RefSeq" id="WP_394475969.1">
    <property type="nucleotide sequence ID" value="NZ_JBIGHV010000001.1"/>
</dbReference>
<dbReference type="Gene3D" id="3.40.50.720">
    <property type="entry name" value="NAD(P)-binding Rossmann-like Domain"/>
    <property type="match status" value="1"/>
</dbReference>
<evidence type="ECO:0000313" key="3">
    <source>
        <dbReference type="Proteomes" id="UP001606210"/>
    </source>
</evidence>
<dbReference type="EC" id="1.1.1.-" evidence="2"/>
<dbReference type="SMART" id="SM00829">
    <property type="entry name" value="PKS_ER"/>
    <property type="match status" value="1"/>
</dbReference>
<keyword evidence="3" id="KW-1185">Reference proteome</keyword>
<organism evidence="2 3">
    <name type="scientific">Pelomonas parva</name>
    <dbReference type="NCBI Taxonomy" id="3299032"/>
    <lineage>
        <taxon>Bacteria</taxon>
        <taxon>Pseudomonadati</taxon>
        <taxon>Pseudomonadota</taxon>
        <taxon>Betaproteobacteria</taxon>
        <taxon>Burkholderiales</taxon>
        <taxon>Sphaerotilaceae</taxon>
        <taxon>Roseateles</taxon>
    </lineage>
</organism>
<protein>
    <submittedName>
        <fullName evidence="2">NAD(P)-dependent alcohol dehydrogenase</fullName>
        <ecNumber evidence="2">1.1.1.-</ecNumber>
    </submittedName>
</protein>
<proteinExistence type="predicted"/>
<keyword evidence="2" id="KW-0560">Oxidoreductase</keyword>
<dbReference type="InterPro" id="IPR013149">
    <property type="entry name" value="ADH-like_C"/>
</dbReference>
<gene>
    <name evidence="2" type="ORF">ACG00Y_03400</name>
</gene>
<dbReference type="EMBL" id="JBIGHV010000001">
    <property type="protein sequence ID" value="MFG6428940.1"/>
    <property type="molecule type" value="Genomic_DNA"/>
</dbReference>